<feature type="region of interest" description="Disordered" evidence="10">
    <location>
        <begin position="195"/>
        <end position="360"/>
    </location>
</feature>
<dbReference type="GO" id="GO:0017056">
    <property type="term" value="F:structural constituent of nuclear pore"/>
    <property type="evidence" value="ECO:0007669"/>
    <property type="project" value="InterPro"/>
</dbReference>
<dbReference type="PANTHER" id="PTHR12084">
    <property type="entry name" value="NUCLEAR PORE GLYCOPROTEIN P62-RELATED"/>
    <property type="match status" value="1"/>
</dbReference>
<comment type="caution">
    <text evidence="12">The sequence shown here is derived from an EMBL/GenBank/DDBJ whole genome shotgun (WGS) entry which is preliminary data.</text>
</comment>
<feature type="region of interest" description="Disordered" evidence="10">
    <location>
        <begin position="751"/>
        <end position="779"/>
    </location>
</feature>
<dbReference type="GO" id="GO:0006606">
    <property type="term" value="P:protein import into nucleus"/>
    <property type="evidence" value="ECO:0007669"/>
    <property type="project" value="TreeGrafter"/>
</dbReference>
<proteinExistence type="inferred from homology"/>
<dbReference type="Pfam" id="PF13634">
    <property type="entry name" value="Nucleoporin_FG"/>
    <property type="match status" value="3"/>
</dbReference>
<feature type="compositionally biased region" description="Low complexity" evidence="10">
    <location>
        <begin position="506"/>
        <end position="554"/>
    </location>
</feature>
<sequence>MVYHSEGLNFRWNNAKSLKVARQLVILVASTLLPSREPPRILTCSPSTELLSSRTRSVLLQPARLNTLTTLLCRLLATLLHILLKNLRLYQLARIPACLPPRFSYPARTTTSTAIMFGNTNPSGGGLFGANNDKDKKPAGFTFGSPASTPTTTTAPSLFGGASSGTPAKPAGSLFGASSTPAASGGSAFNFGGAASSGTAASSTPATSGGLFGNNKPAAPSSNLFGNTPSSTPAGNPPSATPMFGNTGGSNMFGNTSASGTTPATQPSAGGFFGAKPAATGGNLFGGGSTTPAQTPTTSAPAGGLFGAKPATTTAPAPGGLFGSGTTSTTASAGSSMFGNASTTAASSTPAPTPLFGAKPAETQPASGGLFGNTASAGSTPAAKPVTGGLFGASSTTPATGGLFGAGATAAKPAGGLFGNTTSSVASASTPTTTAPATGGMFGGGSAATTASASTSAAPAASTPALFGGAKPADAAASTAPSGGLFGKPAETTTSAAPPGGLFGKPATTTSTPAAGTSTTAGPSTTAPATGGLFSATTAPAAGTTTTPAAGTSTLGAKATQPPPKSRVKNKSMEDIINQWTSDLEKYKGEFLSQADEIKKWDAILIANGDKILDLGTQTTEAEKTQARMDTLLQQLESEQEELGITLDYYESQIKDFFDAQFGSQEGMQPADQEREKTYSLAEKLNETLIGMEGDLGEMIKAINKAGATINKTSNADDPLSQIVKILNDHLSSLQWIDSHTTQISEKIQEAQRKGNERSNASLGGEDDFFPSASYRSVR</sequence>
<reference evidence="12 13" key="1">
    <citation type="submission" date="2019-09" db="EMBL/GenBank/DDBJ databases">
        <title>Draft genome of the ectomycorrhizal ascomycete Sphaerosporella brunnea.</title>
        <authorList>
            <consortium name="DOE Joint Genome Institute"/>
            <person name="Benucci G.M."/>
            <person name="Marozzi G."/>
            <person name="Antonielli L."/>
            <person name="Sanchez S."/>
            <person name="Marco P."/>
            <person name="Wang X."/>
            <person name="Falini L.B."/>
            <person name="Barry K."/>
            <person name="Haridas S."/>
            <person name="Lipzen A."/>
            <person name="Labutti K."/>
            <person name="Grigoriev I.V."/>
            <person name="Murat C."/>
            <person name="Martin F."/>
            <person name="Albertini E."/>
            <person name="Donnini D."/>
            <person name="Bonito G."/>
        </authorList>
    </citation>
    <scope>NUCLEOTIDE SEQUENCE [LARGE SCALE GENOMIC DNA]</scope>
    <source>
        <strain evidence="12 13">Sb_GMNB300</strain>
    </source>
</reference>
<keyword evidence="4" id="KW-0509">mRNA transport</keyword>
<dbReference type="InterPro" id="IPR026010">
    <property type="entry name" value="NSP1/NUP62"/>
</dbReference>
<feature type="coiled-coil region" evidence="9">
    <location>
        <begin position="622"/>
        <end position="653"/>
    </location>
</feature>
<feature type="region of interest" description="Disordered" evidence="10">
    <location>
        <begin position="469"/>
        <end position="570"/>
    </location>
</feature>
<dbReference type="EMBL" id="VXIS01000016">
    <property type="protein sequence ID" value="KAA8913283.1"/>
    <property type="molecule type" value="Genomic_DNA"/>
</dbReference>
<feature type="domain" description="Nucleoporin NSP1-like C-terminal" evidence="11">
    <location>
        <begin position="557"/>
        <end position="665"/>
    </location>
</feature>
<feature type="compositionally biased region" description="Low complexity" evidence="10">
    <location>
        <begin position="290"/>
        <end position="350"/>
    </location>
</feature>
<evidence type="ECO:0000256" key="3">
    <source>
        <dbReference type="ARBA" id="ARBA00022448"/>
    </source>
</evidence>
<dbReference type="AlphaFoldDB" id="A0A5J5F8S3"/>
<evidence type="ECO:0000259" key="11">
    <source>
        <dbReference type="Pfam" id="PF05064"/>
    </source>
</evidence>
<keyword evidence="6" id="KW-0811">Translocation</keyword>
<dbReference type="GO" id="GO:0044613">
    <property type="term" value="C:nuclear pore central transport channel"/>
    <property type="evidence" value="ECO:0007669"/>
    <property type="project" value="TreeGrafter"/>
</dbReference>
<comment type="subcellular location">
    <subcellularLocation>
        <location evidence="1">Nucleus</location>
        <location evidence="1">Nuclear pore complex</location>
    </subcellularLocation>
</comment>
<dbReference type="InParanoid" id="A0A5J5F8S3"/>
<dbReference type="PANTHER" id="PTHR12084:SF0">
    <property type="entry name" value="NUCLEAR PORE GLYCOPROTEIN P62"/>
    <property type="match status" value="1"/>
</dbReference>
<keyword evidence="5" id="KW-0653">Protein transport</keyword>
<evidence type="ECO:0000256" key="6">
    <source>
        <dbReference type="ARBA" id="ARBA00023010"/>
    </source>
</evidence>
<comment type="similarity">
    <text evidence="2">Belongs to the nucleoporin NSP1/NUP62 family.</text>
</comment>
<accession>A0A5J5F8S3</accession>
<dbReference type="InterPro" id="IPR007758">
    <property type="entry name" value="Nucleoporin_NSP1_C"/>
</dbReference>
<organism evidence="12 13">
    <name type="scientific">Sphaerosporella brunnea</name>
    <dbReference type="NCBI Taxonomy" id="1250544"/>
    <lineage>
        <taxon>Eukaryota</taxon>
        <taxon>Fungi</taxon>
        <taxon>Dikarya</taxon>
        <taxon>Ascomycota</taxon>
        <taxon>Pezizomycotina</taxon>
        <taxon>Pezizomycetes</taxon>
        <taxon>Pezizales</taxon>
        <taxon>Pyronemataceae</taxon>
        <taxon>Sphaerosporella</taxon>
    </lineage>
</organism>
<keyword evidence="13" id="KW-1185">Reference proteome</keyword>
<evidence type="ECO:0000256" key="8">
    <source>
        <dbReference type="ARBA" id="ARBA00023242"/>
    </source>
</evidence>
<keyword evidence="8" id="KW-0539">Nucleus</keyword>
<evidence type="ECO:0000256" key="10">
    <source>
        <dbReference type="SAM" id="MobiDB-lite"/>
    </source>
</evidence>
<dbReference type="Gene3D" id="1.20.5.170">
    <property type="match status" value="1"/>
</dbReference>
<keyword evidence="7" id="KW-0906">Nuclear pore complex</keyword>
<evidence type="ECO:0000256" key="5">
    <source>
        <dbReference type="ARBA" id="ARBA00022927"/>
    </source>
</evidence>
<dbReference type="InterPro" id="IPR025574">
    <property type="entry name" value="Nucleoporin_FG_rpt"/>
</dbReference>
<keyword evidence="9" id="KW-0175">Coiled coil</keyword>
<dbReference type="Proteomes" id="UP000326924">
    <property type="component" value="Unassembled WGS sequence"/>
</dbReference>
<protein>
    <submittedName>
        <fullName evidence="12">Nsp1-like C-terminal region-domain-containing protein</fullName>
    </submittedName>
</protein>
<dbReference type="GO" id="GO:0051028">
    <property type="term" value="P:mRNA transport"/>
    <property type="evidence" value="ECO:0007669"/>
    <property type="project" value="UniProtKB-KW"/>
</dbReference>
<feature type="compositionally biased region" description="Low complexity" evidence="10">
    <location>
        <begin position="145"/>
        <end position="157"/>
    </location>
</feature>
<evidence type="ECO:0000313" key="13">
    <source>
        <dbReference type="Proteomes" id="UP000326924"/>
    </source>
</evidence>
<feature type="compositionally biased region" description="Low complexity" evidence="10">
    <location>
        <begin position="469"/>
        <end position="483"/>
    </location>
</feature>
<dbReference type="GO" id="GO:0006405">
    <property type="term" value="P:RNA export from nucleus"/>
    <property type="evidence" value="ECO:0007669"/>
    <property type="project" value="TreeGrafter"/>
</dbReference>
<keyword evidence="3" id="KW-0813">Transport</keyword>
<dbReference type="OrthoDB" id="344345at2759"/>
<evidence type="ECO:0000256" key="1">
    <source>
        <dbReference type="ARBA" id="ARBA00004567"/>
    </source>
</evidence>
<feature type="compositionally biased region" description="Low complexity" evidence="10">
    <location>
        <begin position="195"/>
        <end position="209"/>
    </location>
</feature>
<evidence type="ECO:0000256" key="7">
    <source>
        <dbReference type="ARBA" id="ARBA00023132"/>
    </source>
</evidence>
<feature type="compositionally biased region" description="Polar residues" evidence="10">
    <location>
        <begin position="249"/>
        <end position="268"/>
    </location>
</feature>
<evidence type="ECO:0000256" key="4">
    <source>
        <dbReference type="ARBA" id="ARBA00022816"/>
    </source>
</evidence>
<gene>
    <name evidence="12" type="ORF">FN846DRAFT_930439</name>
</gene>
<dbReference type="Pfam" id="PF05064">
    <property type="entry name" value="Nsp1_C"/>
    <property type="match status" value="1"/>
</dbReference>
<dbReference type="GO" id="GO:0005543">
    <property type="term" value="F:phospholipid binding"/>
    <property type="evidence" value="ECO:0007669"/>
    <property type="project" value="TreeGrafter"/>
</dbReference>
<evidence type="ECO:0000256" key="2">
    <source>
        <dbReference type="ARBA" id="ARBA00005911"/>
    </source>
</evidence>
<evidence type="ECO:0000313" key="12">
    <source>
        <dbReference type="EMBL" id="KAA8913283.1"/>
    </source>
</evidence>
<feature type="compositionally biased region" description="Polar residues" evidence="10">
    <location>
        <begin position="220"/>
        <end position="234"/>
    </location>
</feature>
<name>A0A5J5F8S3_9PEZI</name>
<evidence type="ECO:0000256" key="9">
    <source>
        <dbReference type="SAM" id="Coils"/>
    </source>
</evidence>
<feature type="region of interest" description="Disordered" evidence="10">
    <location>
        <begin position="138"/>
        <end position="163"/>
    </location>
</feature>